<dbReference type="Ensembl" id="ENSAMXT00005021692.1">
    <property type="protein sequence ID" value="ENSAMXP00005019619.1"/>
    <property type="gene ID" value="ENSAMXG00005010172.1"/>
</dbReference>
<evidence type="ECO:0000313" key="1">
    <source>
        <dbReference type="Ensembl" id="ENSAMXP00005019619.1"/>
    </source>
</evidence>
<dbReference type="Proteomes" id="UP000694621">
    <property type="component" value="Unplaced"/>
</dbReference>
<organism evidence="1 2">
    <name type="scientific">Astyanax mexicanus</name>
    <name type="common">Blind cave fish</name>
    <name type="synonym">Astyanax fasciatus mexicanus</name>
    <dbReference type="NCBI Taxonomy" id="7994"/>
    <lineage>
        <taxon>Eukaryota</taxon>
        <taxon>Metazoa</taxon>
        <taxon>Chordata</taxon>
        <taxon>Craniata</taxon>
        <taxon>Vertebrata</taxon>
        <taxon>Euteleostomi</taxon>
        <taxon>Actinopterygii</taxon>
        <taxon>Neopterygii</taxon>
        <taxon>Teleostei</taxon>
        <taxon>Ostariophysi</taxon>
        <taxon>Characiformes</taxon>
        <taxon>Characoidei</taxon>
        <taxon>Acestrorhamphidae</taxon>
        <taxon>Acestrorhamphinae</taxon>
        <taxon>Astyanax</taxon>
    </lineage>
</organism>
<reference evidence="1" key="1">
    <citation type="submission" date="2025-08" db="UniProtKB">
        <authorList>
            <consortium name="Ensembl"/>
        </authorList>
    </citation>
    <scope>IDENTIFICATION</scope>
</reference>
<evidence type="ECO:0000313" key="2">
    <source>
        <dbReference type="Proteomes" id="UP000694621"/>
    </source>
</evidence>
<sequence>MKYHIKQTKNKKNNIILKIQHGGGSVGPGQLAVIDGTMNLMSSHKFVTLSSGVLRLCSRKMI</sequence>
<name>A0A8B9HZQ5_ASTMX</name>
<accession>A0A8B9HZQ5</accession>
<dbReference type="AlphaFoldDB" id="A0A8B9HZQ5"/>
<protein>
    <submittedName>
        <fullName evidence="1">Uncharacterized protein</fullName>
    </submittedName>
</protein>
<proteinExistence type="predicted"/>